<keyword evidence="3" id="KW-1185">Reference proteome</keyword>
<accession>A0A6G0Y768</accession>
<comment type="caution">
    <text evidence="2">The sequence shown here is derived from an EMBL/GenBank/DDBJ whole genome shotgun (WGS) entry which is preliminary data.</text>
</comment>
<reference evidence="2 3" key="1">
    <citation type="submission" date="2019-08" db="EMBL/GenBank/DDBJ databases">
        <title>Whole genome of Aphis craccivora.</title>
        <authorList>
            <person name="Voronova N.V."/>
            <person name="Shulinski R.S."/>
            <person name="Bandarenka Y.V."/>
            <person name="Zhorov D.G."/>
            <person name="Warner D."/>
        </authorList>
    </citation>
    <scope>NUCLEOTIDE SEQUENCE [LARGE SCALE GENOMIC DNA]</scope>
    <source>
        <strain evidence="2">180601</strain>
        <tissue evidence="2">Whole Body</tissue>
    </source>
</reference>
<name>A0A6G0Y768_APHCR</name>
<gene>
    <name evidence="2" type="ORF">FWK35_00024558</name>
</gene>
<dbReference type="AlphaFoldDB" id="A0A6G0Y768"/>
<dbReference type="OrthoDB" id="6629662at2759"/>
<evidence type="ECO:0000313" key="2">
    <source>
        <dbReference type="EMBL" id="KAF0750281.1"/>
    </source>
</evidence>
<sequence>MVTVDDTVPVEGTESRTLLRDPVGWLDPDVTVSQQPAPQPVDIHRGLEERQTGFATIDESELLLISTDIPNVMPDNLTCAIDTMEELQKYIDTKFESMKHEQIKLVIEKWQSDTTRLIITMGIHQKEQLQYLENIQHIVNTASVTSISNDINKEEDIIYIKFPITSLETINELDNEVKQLKLLKVVVYDSLIKNLSLIGGSSIGELLRRILKKILTDEIAEQYCWFGRQKKN</sequence>
<proteinExistence type="predicted"/>
<dbReference type="InterPro" id="IPR032071">
    <property type="entry name" value="DUF4806"/>
</dbReference>
<evidence type="ECO:0000313" key="3">
    <source>
        <dbReference type="Proteomes" id="UP000478052"/>
    </source>
</evidence>
<dbReference type="Pfam" id="PF16064">
    <property type="entry name" value="DUF4806"/>
    <property type="match status" value="1"/>
</dbReference>
<protein>
    <submittedName>
        <fullName evidence="2">Putative leucine-rich repeat-containing protein</fullName>
    </submittedName>
</protein>
<organism evidence="2 3">
    <name type="scientific">Aphis craccivora</name>
    <name type="common">Cowpea aphid</name>
    <dbReference type="NCBI Taxonomy" id="307492"/>
    <lineage>
        <taxon>Eukaryota</taxon>
        <taxon>Metazoa</taxon>
        <taxon>Ecdysozoa</taxon>
        <taxon>Arthropoda</taxon>
        <taxon>Hexapoda</taxon>
        <taxon>Insecta</taxon>
        <taxon>Pterygota</taxon>
        <taxon>Neoptera</taxon>
        <taxon>Paraneoptera</taxon>
        <taxon>Hemiptera</taxon>
        <taxon>Sternorrhyncha</taxon>
        <taxon>Aphidomorpha</taxon>
        <taxon>Aphidoidea</taxon>
        <taxon>Aphididae</taxon>
        <taxon>Aphidini</taxon>
        <taxon>Aphis</taxon>
        <taxon>Aphis</taxon>
    </lineage>
</organism>
<evidence type="ECO:0000259" key="1">
    <source>
        <dbReference type="Pfam" id="PF16064"/>
    </source>
</evidence>
<dbReference type="EMBL" id="VUJU01005783">
    <property type="protein sequence ID" value="KAF0750281.1"/>
    <property type="molecule type" value="Genomic_DNA"/>
</dbReference>
<feature type="domain" description="DUF4806" evidence="1">
    <location>
        <begin position="160"/>
        <end position="231"/>
    </location>
</feature>
<dbReference type="Proteomes" id="UP000478052">
    <property type="component" value="Unassembled WGS sequence"/>
</dbReference>